<dbReference type="RefSeq" id="WP_132009728.1">
    <property type="nucleotide sequence ID" value="NZ_SMFK01000022.1"/>
</dbReference>
<reference evidence="2 3" key="1">
    <citation type="submission" date="2019-03" db="EMBL/GenBank/DDBJ databases">
        <title>Flavobacterium AR-3-4 sp. nov. isolated from arctic soil.</title>
        <authorList>
            <person name="Chaudhary D.K."/>
        </authorList>
    </citation>
    <scope>NUCLEOTIDE SEQUENCE [LARGE SCALE GENOMIC DNA]</scope>
    <source>
        <strain evidence="2 3">AR-3-4</strain>
    </source>
</reference>
<dbReference type="InterPro" id="IPR026444">
    <property type="entry name" value="Secre_tail"/>
</dbReference>
<accession>A0A4V2YYN4</accession>
<dbReference type="OrthoDB" id="9798386at2"/>
<evidence type="ECO:0000313" key="2">
    <source>
        <dbReference type="EMBL" id="TDD93837.1"/>
    </source>
</evidence>
<protein>
    <submittedName>
        <fullName evidence="2">T9SS type A sorting domain-containing protein</fullName>
    </submittedName>
</protein>
<evidence type="ECO:0000313" key="3">
    <source>
        <dbReference type="Proteomes" id="UP000295479"/>
    </source>
</evidence>
<keyword evidence="1" id="KW-0732">Signal</keyword>
<gene>
    <name evidence="2" type="ORF">E0F76_18415</name>
</gene>
<proteinExistence type="predicted"/>
<comment type="caution">
    <text evidence="2">The sequence shown here is derived from an EMBL/GenBank/DDBJ whole genome shotgun (WGS) entry which is preliminary data.</text>
</comment>
<evidence type="ECO:0000256" key="1">
    <source>
        <dbReference type="ARBA" id="ARBA00022729"/>
    </source>
</evidence>
<keyword evidence="3" id="KW-1185">Reference proteome</keyword>
<name>A0A4V2YYN4_9FLAO</name>
<organism evidence="2 3">
    <name type="scientific">Flavobacterium cellulosilyticum</name>
    <dbReference type="NCBI Taxonomy" id="2541731"/>
    <lineage>
        <taxon>Bacteria</taxon>
        <taxon>Pseudomonadati</taxon>
        <taxon>Bacteroidota</taxon>
        <taxon>Flavobacteriia</taxon>
        <taxon>Flavobacteriales</taxon>
        <taxon>Flavobacteriaceae</taxon>
        <taxon>Flavobacterium</taxon>
    </lineage>
</organism>
<dbReference type="AlphaFoldDB" id="A0A4V2YYN4"/>
<dbReference type="Proteomes" id="UP000295479">
    <property type="component" value="Unassembled WGS sequence"/>
</dbReference>
<dbReference type="EMBL" id="SMFK01000022">
    <property type="protein sequence ID" value="TDD93837.1"/>
    <property type="molecule type" value="Genomic_DNA"/>
</dbReference>
<sequence length="91" mass="10169">MSKLLNSLAVENNSVFTKSNYTFFTIENTLKVNYIGDEYYSYEVYSITGKLLSEGKMLSKGVVNLGVFKTGIYIVKVVDNAGVNKIKVLIK</sequence>
<dbReference type="NCBIfam" id="TIGR04183">
    <property type="entry name" value="Por_Secre_tail"/>
    <property type="match status" value="1"/>
</dbReference>